<dbReference type="EMBL" id="CP003390">
    <property type="protein sequence ID" value="AFI83191.1"/>
    <property type="molecule type" value="Genomic_DNA"/>
</dbReference>
<dbReference type="HOGENOM" id="CLU_868281_0_0_6"/>
<dbReference type="KEGG" id="mej:Q7A_333"/>
<organism evidence="1 2">
    <name type="scientific">Methylophaga nitratireducenticrescens</name>
    <dbReference type="NCBI Taxonomy" id="754476"/>
    <lineage>
        <taxon>Bacteria</taxon>
        <taxon>Pseudomonadati</taxon>
        <taxon>Pseudomonadota</taxon>
        <taxon>Gammaproteobacteria</taxon>
        <taxon>Thiotrichales</taxon>
        <taxon>Piscirickettsiaceae</taxon>
        <taxon>Methylophaga</taxon>
    </lineage>
</organism>
<reference evidence="1 2" key="1">
    <citation type="journal article" date="2012" name="J. Bacteriol.">
        <title>Complete genome sequences of Methylophaga sp. strain JAM1 and Methylophaga sp. strain JAM7.</title>
        <authorList>
            <person name="Villeneuve C."/>
            <person name="Martineau C."/>
            <person name="Mauffrey F."/>
            <person name="Villemur R."/>
        </authorList>
    </citation>
    <scope>NUCLEOTIDE SEQUENCE [LARGE SCALE GENOMIC DNA]</scope>
    <source>
        <strain evidence="1 2">JAM1</strain>
    </source>
</reference>
<evidence type="ECO:0000313" key="2">
    <source>
        <dbReference type="Proteomes" id="UP000009144"/>
    </source>
</evidence>
<dbReference type="PATRIC" id="fig|754476.3.peg.330"/>
<protein>
    <submittedName>
        <fullName evidence="1">Uncharacterized protein</fullName>
    </submittedName>
</protein>
<keyword evidence="2" id="KW-1185">Reference proteome</keyword>
<dbReference type="PROSITE" id="PS51257">
    <property type="entry name" value="PROKAR_LIPOPROTEIN"/>
    <property type="match status" value="1"/>
</dbReference>
<proteinExistence type="predicted"/>
<sequence length="291" mass="32451">MQGIVKYSSIIALSVAMTVGLSACGNPFSKKSSDDDEVVMSQSGPVLWESNLQYVRMVERDQPGTNQHPLPINQDEMREVLSSLYVNQRVLLRNQQVPLFSPGELQILSSTLAQGLNRAQPNEDITFVTLGVHAGAIAAERKTNSGRVFVDNNGRLNIIFGLVHQEYRDKDQYTGQEIDRRVNPLLPGTRKSDSDPATKIALDNGISYHQEDGSERSDWLVIDIPTVLASAAERKGQDTGALTPEMREEIARTKRQTDNLTDDVANIKEVLFEMSEQLEQLKQQLDESNQQ</sequence>
<name>I1XFM2_METNJ</name>
<dbReference type="RefSeq" id="WP_014705566.1">
    <property type="nucleotide sequence ID" value="NC_017857.3"/>
</dbReference>
<dbReference type="eggNOG" id="ENOG5032TA7">
    <property type="taxonomic scope" value="Bacteria"/>
</dbReference>
<dbReference type="AlphaFoldDB" id="I1XFM2"/>
<dbReference type="Proteomes" id="UP000009144">
    <property type="component" value="Chromosome"/>
</dbReference>
<reference evidence="1 2" key="2">
    <citation type="journal article" date="2013" name="Int. J. Syst. Evol. Microbiol.">
        <title>Methylophaga nitratireducenticrescens sp. nov. and Methylophaga frappieri sp. nov., isolated from the biofilm of the methanol-fed denitrification system treating the seawater at the Montreal Biodome.</title>
        <authorList>
            <person name="Villeneuve C."/>
            <person name="Martineau C."/>
            <person name="Mauffrey F."/>
            <person name="Villemur R."/>
        </authorList>
    </citation>
    <scope>NUCLEOTIDE SEQUENCE [LARGE SCALE GENOMIC DNA]</scope>
    <source>
        <strain evidence="1 2">JAM1</strain>
    </source>
</reference>
<dbReference type="STRING" id="754476.Q7A_333"/>
<gene>
    <name evidence="1" type="ordered locus">Q7A_333</name>
</gene>
<accession>I1XFM2</accession>
<evidence type="ECO:0000313" key="1">
    <source>
        <dbReference type="EMBL" id="AFI83191.1"/>
    </source>
</evidence>
<dbReference type="OrthoDB" id="5607912at2"/>